<dbReference type="SMART" id="SM00382">
    <property type="entry name" value="AAA"/>
    <property type="match status" value="1"/>
</dbReference>
<keyword evidence="3" id="KW-0067">ATP-binding</keyword>
<evidence type="ECO:0000256" key="2">
    <source>
        <dbReference type="ARBA" id="ARBA00022741"/>
    </source>
</evidence>
<evidence type="ECO:0000256" key="1">
    <source>
        <dbReference type="ARBA" id="ARBA00006611"/>
    </source>
</evidence>
<dbReference type="Pfam" id="PF00437">
    <property type="entry name" value="T2SSE"/>
    <property type="match status" value="1"/>
</dbReference>
<evidence type="ECO:0000259" key="4">
    <source>
        <dbReference type="SMART" id="SM00382"/>
    </source>
</evidence>
<evidence type="ECO:0000313" key="6">
    <source>
        <dbReference type="Proteomes" id="UP000482155"/>
    </source>
</evidence>
<dbReference type="InterPro" id="IPR003593">
    <property type="entry name" value="AAA+_ATPase"/>
</dbReference>
<dbReference type="GO" id="GO:0005886">
    <property type="term" value="C:plasma membrane"/>
    <property type="evidence" value="ECO:0007669"/>
    <property type="project" value="TreeGrafter"/>
</dbReference>
<evidence type="ECO:0000313" key="5">
    <source>
        <dbReference type="EMBL" id="NEX64529.1"/>
    </source>
</evidence>
<evidence type="ECO:0000256" key="3">
    <source>
        <dbReference type="ARBA" id="ARBA00022840"/>
    </source>
</evidence>
<dbReference type="InterPro" id="IPR001482">
    <property type="entry name" value="T2SS/T4SS_dom"/>
</dbReference>
<keyword evidence="2" id="KW-0547">Nucleotide-binding</keyword>
<feature type="domain" description="AAA+ ATPase" evidence="4">
    <location>
        <begin position="304"/>
        <end position="433"/>
    </location>
</feature>
<protein>
    <submittedName>
        <fullName evidence="5">Flp pilus assembly complex ATPase component</fullName>
    </submittedName>
</protein>
<dbReference type="AlphaFoldDB" id="A0A6B3SZS8"/>
<dbReference type="GO" id="GO:0016887">
    <property type="term" value="F:ATP hydrolysis activity"/>
    <property type="evidence" value="ECO:0007669"/>
    <property type="project" value="TreeGrafter"/>
</dbReference>
<dbReference type="Gene3D" id="3.40.50.300">
    <property type="entry name" value="P-loop containing nucleotide triphosphate hydrolases"/>
    <property type="match status" value="1"/>
</dbReference>
<keyword evidence="6" id="KW-1185">Reference proteome</keyword>
<gene>
    <name evidence="5" type="primary">cpaF</name>
    <name evidence="5" type="ORF">G3574_25905</name>
</gene>
<sequence length="599" mass="64886">MSFTRQNKKTEPSAKGGGLMKNFKAMGFGREARADAGTTVQAKAAIAHSPNPGAMAPRIPVLVDAKQVPQGRLVTDQLDLRHDLEKEFAVIEDSAGVTWILCSEACFGKPVMYDVLRRAERAGFSRQKIQPTHIEILKLVQGSHDAGRSNGISMHGADATSVEKLAAVLFAAAVEMAASDIHIETRELKHADIFLRVHGERVFYRHIAYTTAKALMTSLYAAHADVGSKDTTWDLLRPKEALIDHTLTSGIKIGLRFCSTPIHPSGNFQAVMRVLGASKKALGLDQVGLTGEQVAVLKNMLIGAKGLVLLVGPTNGGKSTMMQAMMRYILERRGQTTKIIMIEDPVEYEVPGATQTSVPRKTSGEVEGASMADFLRAALRQDPDVVCVGEIRDAEVADLVKDATLSGRKTTSTLHAFSAIGAFERLRELGVPLRLLTMPGFISGIIFSRLVPTLCDCAQPLSEADAQGRIPPDVLERVKRVADLQNDGIRIRRGCAICNQTGVKGRTTCSEFIVPERDHLMLKLIAQDRLIEAQNHWIRSDYLSIDGMGPTALAHAISKMKQGLIDPTDIEDQVNTLTADIDVMAEPLAAHGAAAEEPA</sequence>
<name>A0A6B3SZS8_9BURK</name>
<dbReference type="EMBL" id="JAAIVB010000080">
    <property type="protein sequence ID" value="NEX64529.1"/>
    <property type="molecule type" value="Genomic_DNA"/>
</dbReference>
<accession>A0A6B3SZS8</accession>
<dbReference type="PANTHER" id="PTHR30258">
    <property type="entry name" value="TYPE II SECRETION SYSTEM PROTEIN GSPE-RELATED"/>
    <property type="match status" value="1"/>
</dbReference>
<reference evidence="5 6" key="1">
    <citation type="submission" date="2020-02" db="EMBL/GenBank/DDBJ databases">
        <authorList>
            <person name="Kim M.K."/>
        </authorList>
    </citation>
    <scope>NUCLEOTIDE SEQUENCE [LARGE SCALE GENOMIC DNA]</scope>
    <source>
        <strain evidence="5 6">17J57-3</strain>
    </source>
</reference>
<comment type="caution">
    <text evidence="5">The sequence shown here is derived from an EMBL/GenBank/DDBJ whole genome shotgun (WGS) entry which is preliminary data.</text>
</comment>
<dbReference type="SUPFAM" id="SSF52540">
    <property type="entry name" value="P-loop containing nucleoside triphosphate hydrolases"/>
    <property type="match status" value="1"/>
</dbReference>
<dbReference type="PANTHER" id="PTHR30258:SF3">
    <property type="entry name" value="SLL1921 PROTEIN"/>
    <property type="match status" value="1"/>
</dbReference>
<proteinExistence type="inferred from homology"/>
<dbReference type="Proteomes" id="UP000482155">
    <property type="component" value="Unassembled WGS sequence"/>
</dbReference>
<organism evidence="5 6">
    <name type="scientific">Noviherbaspirillum galbum</name>
    <dbReference type="NCBI Taxonomy" id="2709383"/>
    <lineage>
        <taxon>Bacteria</taxon>
        <taxon>Pseudomonadati</taxon>
        <taxon>Pseudomonadota</taxon>
        <taxon>Betaproteobacteria</taxon>
        <taxon>Burkholderiales</taxon>
        <taxon>Oxalobacteraceae</taxon>
        <taxon>Noviherbaspirillum</taxon>
    </lineage>
</organism>
<dbReference type="GO" id="GO:0005524">
    <property type="term" value="F:ATP binding"/>
    <property type="evidence" value="ECO:0007669"/>
    <property type="project" value="UniProtKB-KW"/>
</dbReference>
<dbReference type="InterPro" id="IPR027417">
    <property type="entry name" value="P-loop_NTPase"/>
</dbReference>
<dbReference type="RefSeq" id="WP_163968465.1">
    <property type="nucleotide sequence ID" value="NZ_JAAIVB010000080.1"/>
</dbReference>
<comment type="similarity">
    <text evidence="1">Belongs to the GSP E family.</text>
</comment>
<dbReference type="Gene3D" id="3.30.450.90">
    <property type="match status" value="1"/>
</dbReference>